<evidence type="ECO:0000259" key="7">
    <source>
        <dbReference type="PROSITE" id="PS50901"/>
    </source>
</evidence>
<comment type="similarity">
    <text evidence="1">Belongs to the FtsK/SpoIIIE/SftA family.</text>
</comment>
<evidence type="ECO:0000256" key="3">
    <source>
        <dbReference type="ARBA" id="ARBA00022840"/>
    </source>
</evidence>
<dbReference type="InterPro" id="IPR027417">
    <property type="entry name" value="P-loop_NTPase"/>
</dbReference>
<name>A0A1G1YRG3_9BACT</name>
<dbReference type="SMART" id="SM00843">
    <property type="entry name" value="Ftsk_gamma"/>
    <property type="match status" value="1"/>
</dbReference>
<keyword evidence="2 5" id="KW-0547">Nucleotide-binding</keyword>
<feature type="binding site" evidence="5">
    <location>
        <begin position="197"/>
        <end position="204"/>
    </location>
    <ligand>
        <name>ATP</name>
        <dbReference type="ChEBI" id="CHEBI:30616"/>
    </ligand>
</feature>
<organism evidence="8 9">
    <name type="scientific">Candidatus Buchananbacteria bacterium RIFCSPLOWO2_01_FULL_46_12</name>
    <dbReference type="NCBI Taxonomy" id="1797546"/>
    <lineage>
        <taxon>Bacteria</taxon>
        <taxon>Candidatus Buchananiibacteriota</taxon>
    </lineage>
</organism>
<evidence type="ECO:0000256" key="6">
    <source>
        <dbReference type="SAM" id="MobiDB-lite"/>
    </source>
</evidence>
<dbReference type="Gene3D" id="1.10.10.10">
    <property type="entry name" value="Winged helix-like DNA-binding domain superfamily/Winged helix DNA-binding domain"/>
    <property type="match status" value="1"/>
</dbReference>
<dbReference type="SUPFAM" id="SSF46785">
    <property type="entry name" value="Winged helix' DNA-binding domain"/>
    <property type="match status" value="1"/>
</dbReference>
<protein>
    <recommendedName>
        <fullName evidence="7">FtsK domain-containing protein</fullName>
    </recommendedName>
</protein>
<feature type="region of interest" description="Disordered" evidence="6">
    <location>
        <begin position="1"/>
        <end position="38"/>
    </location>
</feature>
<comment type="caution">
    <text evidence="8">The sequence shown here is derived from an EMBL/GenBank/DDBJ whole genome shotgun (WGS) entry which is preliminary data.</text>
</comment>
<dbReference type="InterPro" id="IPR041027">
    <property type="entry name" value="FtsK_alpha"/>
</dbReference>
<dbReference type="Proteomes" id="UP000176512">
    <property type="component" value="Unassembled WGS sequence"/>
</dbReference>
<evidence type="ECO:0000256" key="5">
    <source>
        <dbReference type="PROSITE-ProRule" id="PRU00289"/>
    </source>
</evidence>
<dbReference type="InterPro" id="IPR002543">
    <property type="entry name" value="FtsK_dom"/>
</dbReference>
<dbReference type="PANTHER" id="PTHR22683:SF41">
    <property type="entry name" value="DNA TRANSLOCASE FTSK"/>
    <property type="match status" value="1"/>
</dbReference>
<dbReference type="Pfam" id="PF09397">
    <property type="entry name" value="FtsK_gamma"/>
    <property type="match status" value="1"/>
</dbReference>
<dbReference type="Pfam" id="PF17854">
    <property type="entry name" value="FtsK_alpha"/>
    <property type="match status" value="1"/>
</dbReference>
<feature type="compositionally biased region" description="Basic and acidic residues" evidence="6">
    <location>
        <begin position="1"/>
        <end position="16"/>
    </location>
</feature>
<dbReference type="AlphaFoldDB" id="A0A1G1YRG3"/>
<dbReference type="Gene3D" id="3.40.50.300">
    <property type="entry name" value="P-loop containing nucleotide triphosphate hydrolases"/>
    <property type="match status" value="1"/>
</dbReference>
<dbReference type="InterPro" id="IPR003593">
    <property type="entry name" value="AAA+_ATPase"/>
</dbReference>
<dbReference type="PROSITE" id="PS50901">
    <property type="entry name" value="FTSK"/>
    <property type="match status" value="1"/>
</dbReference>
<keyword evidence="4" id="KW-0238">DNA-binding</keyword>
<dbReference type="InterPro" id="IPR050206">
    <property type="entry name" value="FtsK/SpoIIIE/SftA"/>
</dbReference>
<evidence type="ECO:0000256" key="1">
    <source>
        <dbReference type="ARBA" id="ARBA00006474"/>
    </source>
</evidence>
<dbReference type="GO" id="GO:0005524">
    <property type="term" value="F:ATP binding"/>
    <property type="evidence" value="ECO:0007669"/>
    <property type="project" value="UniProtKB-UniRule"/>
</dbReference>
<dbReference type="InterPro" id="IPR018541">
    <property type="entry name" value="Ftsk_gamma"/>
</dbReference>
<feature type="domain" description="FtsK" evidence="7">
    <location>
        <begin position="180"/>
        <end position="366"/>
    </location>
</feature>
<dbReference type="InterPro" id="IPR036390">
    <property type="entry name" value="WH_DNA-bd_sf"/>
</dbReference>
<dbReference type="SUPFAM" id="SSF52540">
    <property type="entry name" value="P-loop containing nucleoside triphosphate hydrolases"/>
    <property type="match status" value="1"/>
</dbReference>
<gene>
    <name evidence="8" type="ORF">A3A24_03415</name>
</gene>
<sequence length="545" mass="59333">MREVEIDQEPAPRSKTADGQAANLSVKEEDEESKELSSAIKKFQQTKIDLPLSLLNGQTGKPNGGDLEANKLIIQKTLKNFGIEAEMGEAQVGPTVTQYTLKPAEGVKLSRITSLNDNLALALASHPIRIEAPIPGRPLVGIEVPNTAKAIVPLRDILVSEQFKTRRSNLMIALGMDVMGRPWLSDIKKMPHLLIAGSTGSGKSVCINSIILSLLFQNGPGELKFIMVDPKRVELPIYNSIPHLLTPVITEVKKTVNALRWAIAEMEKRFDLLSQAHKRNLESYNEEMPEKIPYIVIVIDELADLMAAAAAEVEAAIIRLAQMSRAVGIHLVLATQRPSVDVITGLIKANITSRVAFSVASLVDSRTILDMAGAEKLLGKGDMLYIAAELGKPKRLQGAFASDEEIKRVIDHLKGQAEPEYLEEIVEKQVVNFDLSSGDSSDSDPLLGEAKEVILQAKKASASLLQRRLRVGYARAARLLDLLEEQGFIGPGDGAKPRELLLNNLGGGTIKDQSLQPSADYDLNEEEDESSGLVDRSGGGRENNF</sequence>
<dbReference type="Pfam" id="PF01580">
    <property type="entry name" value="FtsK_SpoIIIE"/>
    <property type="match status" value="1"/>
</dbReference>
<dbReference type="PANTHER" id="PTHR22683">
    <property type="entry name" value="SPORULATION PROTEIN RELATED"/>
    <property type="match status" value="1"/>
</dbReference>
<evidence type="ECO:0000313" key="8">
    <source>
        <dbReference type="EMBL" id="OGY54945.1"/>
    </source>
</evidence>
<reference evidence="8 9" key="1">
    <citation type="journal article" date="2016" name="Nat. Commun.">
        <title>Thousands of microbial genomes shed light on interconnected biogeochemical processes in an aquifer system.</title>
        <authorList>
            <person name="Anantharaman K."/>
            <person name="Brown C.T."/>
            <person name="Hug L.A."/>
            <person name="Sharon I."/>
            <person name="Castelle C.J."/>
            <person name="Probst A.J."/>
            <person name="Thomas B.C."/>
            <person name="Singh A."/>
            <person name="Wilkins M.J."/>
            <person name="Karaoz U."/>
            <person name="Brodie E.L."/>
            <person name="Williams K.H."/>
            <person name="Hubbard S.S."/>
            <person name="Banfield J.F."/>
        </authorList>
    </citation>
    <scope>NUCLEOTIDE SEQUENCE [LARGE SCALE GENOMIC DNA]</scope>
</reference>
<evidence type="ECO:0000256" key="4">
    <source>
        <dbReference type="ARBA" id="ARBA00023125"/>
    </source>
</evidence>
<keyword evidence="3 5" id="KW-0067">ATP-binding</keyword>
<feature type="region of interest" description="Disordered" evidence="6">
    <location>
        <begin position="507"/>
        <end position="545"/>
    </location>
</feature>
<dbReference type="CDD" id="cd01127">
    <property type="entry name" value="TrwB_TraG_TraD_VirD4"/>
    <property type="match status" value="1"/>
</dbReference>
<dbReference type="InterPro" id="IPR036388">
    <property type="entry name" value="WH-like_DNA-bd_sf"/>
</dbReference>
<dbReference type="SMART" id="SM00382">
    <property type="entry name" value="AAA"/>
    <property type="match status" value="1"/>
</dbReference>
<dbReference type="EMBL" id="MHIP01000022">
    <property type="protein sequence ID" value="OGY54945.1"/>
    <property type="molecule type" value="Genomic_DNA"/>
</dbReference>
<dbReference type="Gene3D" id="3.30.980.40">
    <property type="match status" value="1"/>
</dbReference>
<evidence type="ECO:0000256" key="2">
    <source>
        <dbReference type="ARBA" id="ARBA00022741"/>
    </source>
</evidence>
<dbReference type="GO" id="GO:0003677">
    <property type="term" value="F:DNA binding"/>
    <property type="evidence" value="ECO:0007669"/>
    <property type="project" value="UniProtKB-KW"/>
</dbReference>
<evidence type="ECO:0000313" key="9">
    <source>
        <dbReference type="Proteomes" id="UP000176512"/>
    </source>
</evidence>
<proteinExistence type="inferred from homology"/>
<accession>A0A1G1YRG3</accession>